<name>A0ABQ0ANY0_9RHOB</name>
<dbReference type="Proteomes" id="UP001441944">
    <property type="component" value="Unassembled WGS sequence"/>
</dbReference>
<accession>A0ABQ0ANY0</accession>
<comment type="caution">
    <text evidence="1">The sequence shown here is derived from an EMBL/GenBank/DDBJ whole genome shotgun (WGS) entry which is preliminary data.</text>
</comment>
<proteinExistence type="predicted"/>
<evidence type="ECO:0000313" key="1">
    <source>
        <dbReference type="EMBL" id="GAA6197593.1"/>
    </source>
</evidence>
<sequence>MTEAIESILHPCGSLRMLSEVLTLAFKAKPFMSTDLTLVLDGALQVSVDPVLTAGGELFPTLISVSYR</sequence>
<reference evidence="1 2" key="1">
    <citation type="submission" date="2024-04" db="EMBL/GenBank/DDBJ databases">
        <title>Draft genome sequence of Pseudophaeobacter arcticus NBRC 116598.</title>
        <authorList>
            <person name="Miyakawa T."/>
            <person name="Kusuya Y."/>
            <person name="Miura T."/>
        </authorList>
    </citation>
    <scope>NUCLEOTIDE SEQUENCE [LARGE SCALE GENOMIC DNA]</scope>
    <source>
        <strain evidence="1 2">SU-CL00105</strain>
    </source>
</reference>
<dbReference type="EMBL" id="BAABWU010000013">
    <property type="protein sequence ID" value="GAA6197593.1"/>
    <property type="molecule type" value="Genomic_DNA"/>
</dbReference>
<gene>
    <name evidence="1" type="ORF">NBRC116598_30370</name>
</gene>
<protein>
    <submittedName>
        <fullName evidence="1">Uncharacterized protein</fullName>
    </submittedName>
</protein>
<organism evidence="1 2">
    <name type="scientific">Pseudophaeobacter arcticus</name>
    <dbReference type="NCBI Taxonomy" id="385492"/>
    <lineage>
        <taxon>Bacteria</taxon>
        <taxon>Pseudomonadati</taxon>
        <taxon>Pseudomonadota</taxon>
        <taxon>Alphaproteobacteria</taxon>
        <taxon>Rhodobacterales</taxon>
        <taxon>Paracoccaceae</taxon>
        <taxon>Pseudophaeobacter</taxon>
    </lineage>
</organism>
<keyword evidence="2" id="KW-1185">Reference proteome</keyword>
<evidence type="ECO:0000313" key="2">
    <source>
        <dbReference type="Proteomes" id="UP001441944"/>
    </source>
</evidence>